<dbReference type="PIRSF" id="PIRSF000350">
    <property type="entry name" value="Mercury_reductase_MerA"/>
    <property type="match status" value="1"/>
</dbReference>
<dbReference type="InterPro" id="IPR036188">
    <property type="entry name" value="FAD/NAD-bd_sf"/>
</dbReference>
<feature type="domain" description="Pyridine nucleotide-disulphide oxidoreductase dimerisation" evidence="12">
    <location>
        <begin position="342"/>
        <end position="446"/>
    </location>
</feature>
<evidence type="ECO:0000256" key="4">
    <source>
        <dbReference type="ARBA" id="ARBA00022857"/>
    </source>
</evidence>
<evidence type="ECO:0000313" key="15">
    <source>
        <dbReference type="Proteomes" id="UP000198034"/>
    </source>
</evidence>
<evidence type="ECO:0000256" key="11">
    <source>
        <dbReference type="RuleBase" id="RU003691"/>
    </source>
</evidence>
<evidence type="ECO:0000256" key="3">
    <source>
        <dbReference type="ARBA" id="ARBA00022827"/>
    </source>
</evidence>
<proteinExistence type="inferred from homology"/>
<evidence type="ECO:0000256" key="10">
    <source>
        <dbReference type="PIRSR" id="PIRSR000350-4"/>
    </source>
</evidence>
<evidence type="ECO:0000256" key="8">
    <source>
        <dbReference type="PIRSR" id="PIRSR000350-2"/>
    </source>
</evidence>
<dbReference type="Pfam" id="PF07992">
    <property type="entry name" value="Pyr_redox_2"/>
    <property type="match status" value="1"/>
</dbReference>
<accession>A0A246G853</accession>
<reference evidence="14 15" key="1">
    <citation type="journal article" date="2017" name="Infect. Genet. Evol.">
        <title>Comparative genome analysis of fish pathogen Flavobacterium columnare reveals extensive sequence diversity within the species.</title>
        <authorList>
            <person name="Kayansamruaj P."/>
            <person name="Dong H.T."/>
            <person name="Hirono I."/>
            <person name="Kondo H."/>
            <person name="Senapin S."/>
            <person name="Rodkhum C."/>
        </authorList>
    </citation>
    <scope>NUCLEOTIDE SEQUENCE [LARGE SCALE GENOMIC DNA]</scope>
    <source>
        <strain evidence="14 15">1214</strain>
    </source>
</reference>
<dbReference type="Proteomes" id="UP000198034">
    <property type="component" value="Unassembled WGS sequence"/>
</dbReference>
<dbReference type="SUPFAM" id="SSF55424">
    <property type="entry name" value="FAD/NAD-linked reductases, dimerisation (C-terminal) domain"/>
    <property type="match status" value="1"/>
</dbReference>
<dbReference type="InterPro" id="IPR001100">
    <property type="entry name" value="Pyr_nuc-diS_OxRdtase"/>
</dbReference>
<comment type="cofactor">
    <cofactor evidence="9">
        <name>FAD</name>
        <dbReference type="ChEBI" id="CHEBI:57692"/>
    </cofactor>
    <text evidence="9">Binds 1 FAD per subunit.</text>
</comment>
<comment type="similarity">
    <text evidence="1 11">Belongs to the class-I pyridine nucleotide-disulfide oxidoreductase family.</text>
</comment>
<keyword evidence="9" id="KW-0547">Nucleotide-binding</keyword>
<organism evidence="14 15">
    <name type="scientific">Flavobacterium columnare</name>
    <dbReference type="NCBI Taxonomy" id="996"/>
    <lineage>
        <taxon>Bacteria</taxon>
        <taxon>Pseudomonadati</taxon>
        <taxon>Bacteroidota</taxon>
        <taxon>Flavobacteriia</taxon>
        <taxon>Flavobacteriales</taxon>
        <taxon>Flavobacteriaceae</taxon>
        <taxon>Flavobacterium</taxon>
    </lineage>
</organism>
<dbReference type="EMBL" id="MTCY01000052">
    <property type="protein sequence ID" value="OWP74945.1"/>
    <property type="molecule type" value="Genomic_DNA"/>
</dbReference>
<dbReference type="PANTHER" id="PTHR43014:SF2">
    <property type="entry name" value="MERCURIC REDUCTASE"/>
    <property type="match status" value="1"/>
</dbReference>
<evidence type="ECO:0000256" key="1">
    <source>
        <dbReference type="ARBA" id="ARBA00007532"/>
    </source>
</evidence>
<feature type="binding site" evidence="9">
    <location>
        <begin position="173"/>
        <end position="180"/>
    </location>
    <ligand>
        <name>NAD(+)</name>
        <dbReference type="ChEBI" id="CHEBI:57540"/>
    </ligand>
</feature>
<dbReference type="GO" id="GO:0050660">
    <property type="term" value="F:flavin adenine dinucleotide binding"/>
    <property type="evidence" value="ECO:0007669"/>
    <property type="project" value="TreeGrafter"/>
</dbReference>
<feature type="binding site" evidence="9">
    <location>
        <position position="49"/>
    </location>
    <ligand>
        <name>FAD</name>
        <dbReference type="ChEBI" id="CHEBI:57692"/>
    </ligand>
</feature>
<evidence type="ECO:0000256" key="9">
    <source>
        <dbReference type="PIRSR" id="PIRSR000350-3"/>
    </source>
</evidence>
<feature type="binding site" evidence="9">
    <location>
        <position position="196"/>
    </location>
    <ligand>
        <name>NAD(+)</name>
        <dbReference type="ChEBI" id="CHEBI:57540"/>
    </ligand>
</feature>
<dbReference type="PANTHER" id="PTHR43014">
    <property type="entry name" value="MERCURIC REDUCTASE"/>
    <property type="match status" value="1"/>
</dbReference>
<dbReference type="PROSITE" id="PS00076">
    <property type="entry name" value="PYRIDINE_REDOX_1"/>
    <property type="match status" value="1"/>
</dbReference>
<evidence type="ECO:0000256" key="5">
    <source>
        <dbReference type="ARBA" id="ARBA00023002"/>
    </source>
</evidence>
<evidence type="ECO:0000256" key="6">
    <source>
        <dbReference type="ARBA" id="ARBA00023157"/>
    </source>
</evidence>
<keyword evidence="7 11" id="KW-0676">Redox-active center</keyword>
<protein>
    <submittedName>
        <fullName evidence="14">Mercuric reductase</fullName>
    </submittedName>
</protein>
<keyword evidence="6" id="KW-1015">Disulfide bond</keyword>
<dbReference type="Pfam" id="PF02852">
    <property type="entry name" value="Pyr_redox_dim"/>
    <property type="match status" value="1"/>
</dbReference>
<keyword evidence="3 9" id="KW-0274">FAD</keyword>
<dbReference type="AlphaFoldDB" id="A0A246G853"/>
<dbReference type="PRINTS" id="PR00411">
    <property type="entry name" value="PNDRDTASEI"/>
</dbReference>
<keyword evidence="4" id="KW-0521">NADP</keyword>
<keyword evidence="5 11" id="KW-0560">Oxidoreductase</keyword>
<dbReference type="Gene3D" id="3.50.50.60">
    <property type="entry name" value="FAD/NAD(P)-binding domain"/>
    <property type="match status" value="2"/>
</dbReference>
<feature type="disulfide bond" description="Redox-active" evidence="10">
    <location>
        <begin position="40"/>
        <end position="45"/>
    </location>
</feature>
<dbReference type="SUPFAM" id="SSF51905">
    <property type="entry name" value="FAD/NAD(P)-binding domain"/>
    <property type="match status" value="1"/>
</dbReference>
<evidence type="ECO:0000256" key="7">
    <source>
        <dbReference type="ARBA" id="ARBA00023284"/>
    </source>
</evidence>
<evidence type="ECO:0000259" key="13">
    <source>
        <dbReference type="Pfam" id="PF07992"/>
    </source>
</evidence>
<evidence type="ECO:0000313" key="14">
    <source>
        <dbReference type="EMBL" id="OWP74945.1"/>
    </source>
</evidence>
<dbReference type="GO" id="GO:0003955">
    <property type="term" value="F:NAD(P)H dehydrogenase (quinone) activity"/>
    <property type="evidence" value="ECO:0007669"/>
    <property type="project" value="TreeGrafter"/>
</dbReference>
<dbReference type="GO" id="GO:0016668">
    <property type="term" value="F:oxidoreductase activity, acting on a sulfur group of donors, NAD(P) as acceptor"/>
    <property type="evidence" value="ECO:0007669"/>
    <property type="project" value="InterPro"/>
</dbReference>
<dbReference type="InterPro" id="IPR012999">
    <property type="entry name" value="Pyr_OxRdtase_I_AS"/>
</dbReference>
<dbReference type="InterPro" id="IPR023753">
    <property type="entry name" value="FAD/NAD-binding_dom"/>
</dbReference>
<feature type="binding site" evidence="9">
    <location>
        <position position="303"/>
    </location>
    <ligand>
        <name>FAD</name>
        <dbReference type="ChEBI" id="CHEBI:57692"/>
    </ligand>
</feature>
<dbReference type="InterPro" id="IPR004099">
    <property type="entry name" value="Pyr_nucl-diS_OxRdtase_dimer"/>
</dbReference>
<evidence type="ECO:0000259" key="12">
    <source>
        <dbReference type="Pfam" id="PF02852"/>
    </source>
</evidence>
<gene>
    <name evidence="14" type="ORF">BWK62_13135</name>
</gene>
<dbReference type="Gene3D" id="3.30.390.30">
    <property type="match status" value="1"/>
</dbReference>
<feature type="domain" description="FAD/NAD(P)-binding" evidence="13">
    <location>
        <begin position="4"/>
        <end position="316"/>
    </location>
</feature>
<keyword evidence="2 11" id="KW-0285">Flavoprotein</keyword>
<name>A0A246G853_9FLAO</name>
<evidence type="ECO:0000256" key="2">
    <source>
        <dbReference type="ARBA" id="ARBA00022630"/>
    </source>
</evidence>
<feature type="active site" description="Proton acceptor" evidence="8">
    <location>
        <position position="436"/>
    </location>
</feature>
<comment type="caution">
    <text evidence="14">The sequence shown here is derived from an EMBL/GenBank/DDBJ whole genome shotgun (WGS) entry which is preliminary data.</text>
</comment>
<sequence>MKNYDYIIIGSGQAGTPLTFSLAKKGNVALIEKNKIGGTCLNYGCVPTKTYIASARRAWDAIHGEELGIEIPSGTITNLSKVNERKNKLINNSRNELEQAIQENPNITLYKGEAKFLTNYEIKVNGEIITAKNIFINVGGRALVPSEFQHIPHYTNIELLEEQKLPKHLIIIGGSYIGLEFGQMFKRFGSKVTIIERGSKLIGKEDEEISKAVEEILKADGIEFIFNANTINVEKNEDNSITVITKSDGTCVTGSHVLLAIGRLPNTDYLGLENTSIQVNNKGYINVNDYCQTNVEGIFALGDCNGRGAFTHTAYNDYQIVENFLLGNKTRKISDRITTYGLFIDPPLGRVGITKTEAQNKGYDILIAHRPMTKIGRAKEKGETFGFMEAIIDAKTQHFLGACVLGIGGDELINGFTNLMYAKQPYTVFRDGIHIHPTVSELIPTMLEKLVPL</sequence>
<feature type="binding site" evidence="9">
    <location>
        <position position="262"/>
    </location>
    <ligand>
        <name>NAD(+)</name>
        <dbReference type="ChEBI" id="CHEBI:57540"/>
    </ligand>
</feature>
<dbReference type="InterPro" id="IPR016156">
    <property type="entry name" value="FAD/NAD-linked_Rdtase_dimer_sf"/>
</dbReference>
<keyword evidence="9" id="KW-0520">NAD</keyword>
<dbReference type="PRINTS" id="PR00368">
    <property type="entry name" value="FADPNR"/>
</dbReference>